<protein>
    <submittedName>
        <fullName evidence="2">AbrB family transcriptional regulator</fullName>
    </submittedName>
</protein>
<feature type="transmembrane region" description="Helical" evidence="1">
    <location>
        <begin position="255"/>
        <end position="275"/>
    </location>
</feature>
<dbReference type="OrthoDB" id="7157734at2"/>
<feature type="transmembrane region" description="Helical" evidence="1">
    <location>
        <begin position="52"/>
        <end position="71"/>
    </location>
</feature>
<name>A0A344PG16_9RHOB</name>
<feature type="transmembrane region" description="Helical" evidence="1">
    <location>
        <begin position="167"/>
        <end position="192"/>
    </location>
</feature>
<dbReference type="GO" id="GO:0010468">
    <property type="term" value="P:regulation of gene expression"/>
    <property type="evidence" value="ECO:0007669"/>
    <property type="project" value="InterPro"/>
</dbReference>
<keyword evidence="1" id="KW-0812">Transmembrane</keyword>
<feature type="transmembrane region" description="Helical" evidence="1">
    <location>
        <begin position="231"/>
        <end position="249"/>
    </location>
</feature>
<feature type="transmembrane region" description="Helical" evidence="1">
    <location>
        <begin position="198"/>
        <end position="219"/>
    </location>
</feature>
<dbReference type="PANTHER" id="PTHR38457:SF1">
    <property type="entry name" value="REGULATOR ABRB-RELATED"/>
    <property type="match status" value="1"/>
</dbReference>
<dbReference type="KEGG" id="pars:DRW48_00080"/>
<sequence length="337" mass="34222">MLRAQTVVLAASGVALFLALGLPLPFLFGPLAACLIAALAGARMRGLSRASVAARTILGVAVGASLTPTVLARVPSMAGSVALVPVYILLIGVIGVPFFRRLGGYDRVTAFFAAMPGGASDMVIFGQAAGGNPRALSLIHATRVLVIVVVAPIVLTQGYGAALTNPIGAPAAAIPLDQLALMALAALVGWGVAHRAGLFGAAILGPMIAAAVLTLAGLIHMRPPREALMSAQFLIGLGIGVQYSGITLGELRRTVLLATAFMLLLAAIAAGFTEVVTLTGLANPVEAFLAFSPGGQAEMAMLAIITGADLGFVVTHHLTRLVLVLLGAPLLARILRD</sequence>
<accession>A0A344PG16</accession>
<dbReference type="Pfam" id="PF05145">
    <property type="entry name" value="AbrB"/>
    <property type="match status" value="1"/>
</dbReference>
<proteinExistence type="predicted"/>
<dbReference type="InterPro" id="IPR007820">
    <property type="entry name" value="AbrB_fam"/>
</dbReference>
<feature type="transmembrane region" description="Helical" evidence="1">
    <location>
        <begin position="317"/>
        <end position="335"/>
    </location>
</feature>
<feature type="transmembrane region" description="Helical" evidence="1">
    <location>
        <begin position="135"/>
        <end position="155"/>
    </location>
</feature>
<dbReference type="AlphaFoldDB" id="A0A344PG16"/>
<organism evidence="2 3">
    <name type="scientific">Paracoccus suum</name>
    <dbReference type="NCBI Taxonomy" id="2259340"/>
    <lineage>
        <taxon>Bacteria</taxon>
        <taxon>Pseudomonadati</taxon>
        <taxon>Pseudomonadota</taxon>
        <taxon>Alphaproteobacteria</taxon>
        <taxon>Rhodobacterales</taxon>
        <taxon>Paracoccaceae</taxon>
        <taxon>Paracoccus</taxon>
    </lineage>
</organism>
<keyword evidence="1" id="KW-1133">Transmembrane helix</keyword>
<evidence type="ECO:0000256" key="1">
    <source>
        <dbReference type="SAM" id="Phobius"/>
    </source>
</evidence>
<dbReference type="Proteomes" id="UP000252023">
    <property type="component" value="Chromosome"/>
</dbReference>
<dbReference type="EMBL" id="CP030918">
    <property type="protein sequence ID" value="AXC48321.1"/>
    <property type="molecule type" value="Genomic_DNA"/>
</dbReference>
<dbReference type="GO" id="GO:0016020">
    <property type="term" value="C:membrane"/>
    <property type="evidence" value="ECO:0007669"/>
    <property type="project" value="InterPro"/>
</dbReference>
<feature type="transmembrane region" description="Helical" evidence="1">
    <location>
        <begin position="77"/>
        <end position="99"/>
    </location>
</feature>
<gene>
    <name evidence="2" type="ORF">DRW48_00080</name>
</gene>
<keyword evidence="1" id="KW-0472">Membrane</keyword>
<evidence type="ECO:0000313" key="3">
    <source>
        <dbReference type="Proteomes" id="UP000252023"/>
    </source>
</evidence>
<reference evidence="3" key="1">
    <citation type="submission" date="2018-07" db="EMBL/GenBank/DDBJ databases">
        <title>Genome sequencing of Paracoccus sp. SC2-6.</title>
        <authorList>
            <person name="Heo J."/>
            <person name="Kim S.-J."/>
            <person name="Kwon S.-W."/>
        </authorList>
    </citation>
    <scope>NUCLEOTIDE SEQUENCE [LARGE SCALE GENOMIC DNA]</scope>
    <source>
        <strain evidence="3">SC2-6</strain>
    </source>
</reference>
<dbReference type="PIRSF" id="PIRSF038991">
    <property type="entry name" value="Protein_AbrB"/>
    <property type="match status" value="1"/>
</dbReference>
<keyword evidence="3" id="KW-1185">Reference proteome</keyword>
<dbReference type="RefSeq" id="WP_114074641.1">
    <property type="nucleotide sequence ID" value="NZ_CP030918.1"/>
</dbReference>
<feature type="transmembrane region" description="Helical" evidence="1">
    <location>
        <begin position="15"/>
        <end position="40"/>
    </location>
</feature>
<evidence type="ECO:0000313" key="2">
    <source>
        <dbReference type="EMBL" id="AXC48321.1"/>
    </source>
</evidence>
<dbReference type="PANTHER" id="PTHR38457">
    <property type="entry name" value="REGULATOR ABRB-RELATED"/>
    <property type="match status" value="1"/>
</dbReference>